<dbReference type="OrthoDB" id="9778496at2"/>
<feature type="transmembrane region" description="Helical" evidence="4">
    <location>
        <begin position="248"/>
        <end position="268"/>
    </location>
</feature>
<feature type="transmembrane region" description="Helical" evidence="4">
    <location>
        <begin position="185"/>
        <end position="204"/>
    </location>
</feature>
<dbReference type="PANTHER" id="PTHR24421:SF58">
    <property type="entry name" value="SIGNAL TRANSDUCTION HISTIDINE-PROTEIN KINASE_PHOSPHATASE UHPB"/>
    <property type="match status" value="1"/>
</dbReference>
<evidence type="ECO:0000259" key="5">
    <source>
        <dbReference type="SMART" id="SM00387"/>
    </source>
</evidence>
<evidence type="ECO:0000313" key="7">
    <source>
        <dbReference type="Proteomes" id="UP000240653"/>
    </source>
</evidence>
<dbReference type="InterPro" id="IPR050482">
    <property type="entry name" value="Sensor_HK_TwoCompSys"/>
</dbReference>
<dbReference type="CDD" id="cd16917">
    <property type="entry name" value="HATPase_UhpB-NarQ-NarX-like"/>
    <property type="match status" value="1"/>
</dbReference>
<dbReference type="Pfam" id="PF07695">
    <property type="entry name" value="7TMR-DISM_7TM"/>
    <property type="match status" value="1"/>
</dbReference>
<dbReference type="RefSeq" id="WP_106726644.1">
    <property type="nucleotide sequence ID" value="NZ_PXYL01000018.1"/>
</dbReference>
<dbReference type="PANTHER" id="PTHR24421">
    <property type="entry name" value="NITRATE/NITRITE SENSOR PROTEIN NARX-RELATED"/>
    <property type="match status" value="1"/>
</dbReference>
<dbReference type="SMART" id="SM00387">
    <property type="entry name" value="HATPase_c"/>
    <property type="match status" value="1"/>
</dbReference>
<evidence type="ECO:0000256" key="3">
    <source>
        <dbReference type="ARBA" id="ARBA00023012"/>
    </source>
</evidence>
<dbReference type="AlphaFoldDB" id="A0A2P7S1V6"/>
<proteinExistence type="predicted"/>
<feature type="domain" description="Histidine kinase/HSP90-like ATPase" evidence="5">
    <location>
        <begin position="498"/>
        <end position="593"/>
    </location>
</feature>
<keyword evidence="3" id="KW-0902">Two-component regulatory system</keyword>
<dbReference type="Proteomes" id="UP000240653">
    <property type="component" value="Unassembled WGS sequence"/>
</dbReference>
<dbReference type="InterPro" id="IPR036890">
    <property type="entry name" value="HATPase_C_sf"/>
</dbReference>
<protein>
    <submittedName>
        <fullName evidence="6">Histidine kinase</fullName>
    </submittedName>
</protein>
<keyword evidence="4" id="KW-0472">Membrane</keyword>
<sequence length="597" mass="67167">MMQILNVQAGKADDDSARPTPSQWQTVTLPDEWNRRHPDYDGGSIWYRIDWQCDRSGPMGGQIALLVQSVVMAGEIFVNEHLLFSDEHLTEPLSRSWNMPRRWVLPDVWLHSGLNTLFVRVVGTGGGQPVGLGPVFLGDPQQIQQRYDDLRWHYRTLFEINLIVSGVIGVLFFCIWIIRRDQSFYGWYALSSLFWVAFIANILVTSPWPFPNSLMVARANTMALLLSVACFCLFTWRFGGQVVPRIERALWIVTITLLAMLVLAPDAWTGKIQRTGFLVASVTFQINCLHFLIHAWRSRQTEHALLAVCLLVVPIAGLHDALVITNLIQSKPIFPYANVAITLSLSAIIGLRHARNLRRIEHFNEELADGVERARSELAKTLDREYALALANTRLNDRLQVAHDLHDGLGGSLVHMMASVEQGAGPLQRPQVLSMLKFIRDDLRHTIDSNSSAGVTVPATPQEWIAPLRHRFTTLFDELDIASEWQFPPTWREMPNALQYLAMTRLVEEALTNVIKHSRARHVRLRLDQPEAAALLLRIEDDGVGFDVAAVRQADISIGMRSMSVRIARVGGTLDVTSRPGETVLAAQLKLEESSPV</sequence>
<keyword evidence="4" id="KW-1133">Transmembrane helix</keyword>
<keyword evidence="1" id="KW-0808">Transferase</keyword>
<feature type="transmembrane region" description="Helical" evidence="4">
    <location>
        <begin position="274"/>
        <end position="293"/>
    </location>
</feature>
<dbReference type="Gene3D" id="2.60.120.260">
    <property type="entry name" value="Galactose-binding domain-like"/>
    <property type="match status" value="1"/>
</dbReference>
<dbReference type="InterPro" id="IPR008979">
    <property type="entry name" value="Galactose-bd-like_sf"/>
</dbReference>
<evidence type="ECO:0000256" key="1">
    <source>
        <dbReference type="ARBA" id="ARBA00022679"/>
    </source>
</evidence>
<keyword evidence="2 6" id="KW-0418">Kinase</keyword>
<dbReference type="Pfam" id="PF02518">
    <property type="entry name" value="HATPase_c"/>
    <property type="match status" value="1"/>
</dbReference>
<keyword evidence="4" id="KW-0812">Transmembrane</keyword>
<feature type="transmembrane region" description="Helical" evidence="4">
    <location>
        <begin position="305"/>
        <end position="327"/>
    </location>
</feature>
<comment type="caution">
    <text evidence="6">The sequence shown here is derived from an EMBL/GenBank/DDBJ whole genome shotgun (WGS) entry which is preliminary data.</text>
</comment>
<dbReference type="SUPFAM" id="SSF55874">
    <property type="entry name" value="ATPase domain of HSP90 chaperone/DNA topoisomerase II/histidine kinase"/>
    <property type="match status" value="1"/>
</dbReference>
<dbReference type="InterPro" id="IPR003594">
    <property type="entry name" value="HATPase_dom"/>
</dbReference>
<dbReference type="GO" id="GO:0000160">
    <property type="term" value="P:phosphorelay signal transduction system"/>
    <property type="evidence" value="ECO:0007669"/>
    <property type="project" value="UniProtKB-KW"/>
</dbReference>
<gene>
    <name evidence="6" type="ORF">C7I85_24560</name>
</gene>
<dbReference type="GO" id="GO:0016301">
    <property type="term" value="F:kinase activity"/>
    <property type="evidence" value="ECO:0007669"/>
    <property type="project" value="UniProtKB-KW"/>
</dbReference>
<organism evidence="6 7">
    <name type="scientific">Pseudaminobacter soli</name>
    <name type="common">ex Li et al. 2025</name>
    <dbReference type="NCBI Taxonomy" id="1295366"/>
    <lineage>
        <taxon>Bacteria</taxon>
        <taxon>Pseudomonadati</taxon>
        <taxon>Pseudomonadota</taxon>
        <taxon>Alphaproteobacteria</taxon>
        <taxon>Hyphomicrobiales</taxon>
        <taxon>Phyllobacteriaceae</taxon>
        <taxon>Pseudaminobacter</taxon>
    </lineage>
</organism>
<feature type="transmembrane region" description="Helical" evidence="4">
    <location>
        <begin position="333"/>
        <end position="351"/>
    </location>
</feature>
<evidence type="ECO:0000256" key="4">
    <source>
        <dbReference type="SAM" id="Phobius"/>
    </source>
</evidence>
<accession>A0A2P7S1V6</accession>
<name>A0A2P7S1V6_9HYPH</name>
<evidence type="ECO:0000313" key="6">
    <source>
        <dbReference type="EMBL" id="PSJ56454.1"/>
    </source>
</evidence>
<reference evidence="6 7" key="1">
    <citation type="submission" date="2018-03" db="EMBL/GenBank/DDBJ databases">
        <title>The draft genome of Mesorhizobium soli JCM 19897.</title>
        <authorList>
            <person name="Li L."/>
            <person name="Liu L."/>
            <person name="Liang L."/>
            <person name="Wang T."/>
            <person name="Zhang X."/>
        </authorList>
    </citation>
    <scope>NUCLEOTIDE SEQUENCE [LARGE SCALE GENOMIC DNA]</scope>
    <source>
        <strain evidence="6 7">JCM 19897</strain>
    </source>
</reference>
<dbReference type="SUPFAM" id="SSF49785">
    <property type="entry name" value="Galactose-binding domain-like"/>
    <property type="match status" value="1"/>
</dbReference>
<feature type="transmembrane region" description="Helical" evidence="4">
    <location>
        <begin position="160"/>
        <end position="178"/>
    </location>
</feature>
<evidence type="ECO:0000256" key="2">
    <source>
        <dbReference type="ARBA" id="ARBA00022777"/>
    </source>
</evidence>
<keyword evidence="7" id="KW-1185">Reference proteome</keyword>
<feature type="transmembrane region" description="Helical" evidence="4">
    <location>
        <begin position="216"/>
        <end position="236"/>
    </location>
</feature>
<dbReference type="EMBL" id="PXYL01000018">
    <property type="protein sequence ID" value="PSJ56454.1"/>
    <property type="molecule type" value="Genomic_DNA"/>
</dbReference>
<dbReference type="Gene3D" id="3.30.565.10">
    <property type="entry name" value="Histidine kinase-like ATPase, C-terminal domain"/>
    <property type="match status" value="1"/>
</dbReference>
<dbReference type="InterPro" id="IPR011623">
    <property type="entry name" value="7TMR_DISM_rcpt_extracell_dom1"/>
</dbReference>